<organism evidence="1">
    <name type="scientific">Arundo donax</name>
    <name type="common">Giant reed</name>
    <name type="synonym">Donax arundinaceus</name>
    <dbReference type="NCBI Taxonomy" id="35708"/>
    <lineage>
        <taxon>Eukaryota</taxon>
        <taxon>Viridiplantae</taxon>
        <taxon>Streptophyta</taxon>
        <taxon>Embryophyta</taxon>
        <taxon>Tracheophyta</taxon>
        <taxon>Spermatophyta</taxon>
        <taxon>Magnoliopsida</taxon>
        <taxon>Liliopsida</taxon>
        <taxon>Poales</taxon>
        <taxon>Poaceae</taxon>
        <taxon>PACMAD clade</taxon>
        <taxon>Arundinoideae</taxon>
        <taxon>Arundineae</taxon>
        <taxon>Arundo</taxon>
    </lineage>
</organism>
<accession>A0A0A9DT28</accession>
<reference evidence="1" key="2">
    <citation type="journal article" date="2015" name="Data Brief">
        <title>Shoot transcriptome of the giant reed, Arundo donax.</title>
        <authorList>
            <person name="Barrero R.A."/>
            <person name="Guerrero F.D."/>
            <person name="Moolhuijzen P."/>
            <person name="Goolsby J.A."/>
            <person name="Tidwell J."/>
            <person name="Bellgard S.E."/>
            <person name="Bellgard M.I."/>
        </authorList>
    </citation>
    <scope>NUCLEOTIDE SEQUENCE</scope>
    <source>
        <tissue evidence="1">Shoot tissue taken approximately 20 cm above the soil surface</tissue>
    </source>
</reference>
<dbReference type="EMBL" id="GBRH01206191">
    <property type="protein sequence ID" value="JAD91704.1"/>
    <property type="molecule type" value="Transcribed_RNA"/>
</dbReference>
<protein>
    <submittedName>
        <fullName evidence="1">Uncharacterized protein</fullName>
    </submittedName>
</protein>
<sequence length="38" mass="4376">MDPTPRRTRLVLVMGDSNSMMLLWYSLCMTMTYETSSG</sequence>
<reference evidence="1" key="1">
    <citation type="submission" date="2014-09" db="EMBL/GenBank/DDBJ databases">
        <authorList>
            <person name="Magalhaes I.L.F."/>
            <person name="Oliveira U."/>
            <person name="Santos F.R."/>
            <person name="Vidigal T.H.D.A."/>
            <person name="Brescovit A.D."/>
            <person name="Santos A.J."/>
        </authorList>
    </citation>
    <scope>NUCLEOTIDE SEQUENCE</scope>
    <source>
        <tissue evidence="1">Shoot tissue taken approximately 20 cm above the soil surface</tissue>
    </source>
</reference>
<proteinExistence type="predicted"/>
<evidence type="ECO:0000313" key="1">
    <source>
        <dbReference type="EMBL" id="JAD91704.1"/>
    </source>
</evidence>
<name>A0A0A9DT28_ARUDO</name>
<dbReference type="AlphaFoldDB" id="A0A0A9DT28"/>